<dbReference type="KEGG" id="mboi:DQF64_12640"/>
<keyword evidence="1" id="KW-0472">Membrane</keyword>
<keyword evidence="5" id="KW-1185">Reference proteome</keyword>
<keyword evidence="1" id="KW-0812">Transmembrane</keyword>
<feature type="transmembrane region" description="Helical" evidence="1">
    <location>
        <begin position="69"/>
        <end position="94"/>
    </location>
</feature>
<evidence type="ECO:0000313" key="2">
    <source>
        <dbReference type="EMBL" id="UZA03522.1"/>
    </source>
</evidence>
<organism evidence="3 4">
    <name type="scientific">Moraxella bovis</name>
    <dbReference type="NCBI Taxonomy" id="476"/>
    <lineage>
        <taxon>Bacteria</taxon>
        <taxon>Pseudomonadati</taxon>
        <taxon>Pseudomonadota</taxon>
        <taxon>Gammaproteobacteria</taxon>
        <taxon>Moraxellales</taxon>
        <taxon>Moraxellaceae</taxon>
        <taxon>Moraxella</taxon>
    </lineage>
</organism>
<dbReference type="EMBL" id="CP087781">
    <property type="protein sequence ID" value="UZA51350.1"/>
    <property type="molecule type" value="Genomic_DNA"/>
</dbReference>
<dbReference type="Proteomes" id="UP001163632">
    <property type="component" value="Chromosome"/>
</dbReference>
<evidence type="ECO:0000313" key="5">
    <source>
        <dbReference type="Proteomes" id="UP001163632"/>
    </source>
</evidence>
<keyword evidence="1" id="KW-1133">Transmembrane helix</keyword>
<reference evidence="3 4" key="1">
    <citation type="journal article" date="2022" name="BMC Microbiol.">
        <title>Whole genome sequencing of Moraxella bovis strains from North America reveals two genotypes with different genetic determinants.</title>
        <authorList>
            <person name="Wynn E.L."/>
            <person name="Hille M.M."/>
            <person name="Loy J.D."/>
            <person name="Schuller G."/>
            <person name="Kuhn K.L."/>
            <person name="Dickey A.M."/>
            <person name="Bono J.L."/>
            <person name="Clawson M.L."/>
        </authorList>
    </citation>
    <scope>NUCLEOTIDE SEQUENCE [LARGE SCALE GENOMIC DNA]</scope>
    <source>
        <strain evidence="2">SAM102599</strain>
        <strain evidence="3 4">SAM57978</strain>
    </source>
</reference>
<sequence length="142" mass="16274">MSNNTQIISPPSIDDIANSDIPTPSINHNFVSLENAIAEQRSIEQGDLEAQARKNEHHRSERWKNHFSYAFIGTFWVFWFFFVVMSAVLIWHWLTPSENGCSWLGFDNGCHWLNSSQLDHLKTIIVAVFASNVVANQQSKLK</sequence>
<dbReference type="AlphaFoldDB" id="A0AAQ2SZV1"/>
<gene>
    <name evidence="2" type="ORF">LP092_01785</name>
    <name evidence="3" type="ORF">LP129_12820</name>
</gene>
<dbReference type="GeneID" id="77189639"/>
<dbReference type="Proteomes" id="UP001163283">
    <property type="component" value="Chromosome"/>
</dbReference>
<evidence type="ECO:0000313" key="3">
    <source>
        <dbReference type="EMBL" id="UZA51350.1"/>
    </source>
</evidence>
<dbReference type="EMBL" id="CP087830">
    <property type="protein sequence ID" value="UZA03522.1"/>
    <property type="molecule type" value="Genomic_DNA"/>
</dbReference>
<dbReference type="RefSeq" id="WP_112742668.1">
    <property type="nucleotide sequence ID" value="NZ_CP030241.1"/>
</dbReference>
<accession>A0AAQ2SZV1</accession>
<evidence type="ECO:0000256" key="1">
    <source>
        <dbReference type="SAM" id="Phobius"/>
    </source>
</evidence>
<evidence type="ECO:0000313" key="4">
    <source>
        <dbReference type="Proteomes" id="UP001163283"/>
    </source>
</evidence>
<name>A0AAQ2SZV1_MORBO</name>
<proteinExistence type="predicted"/>
<protein>
    <submittedName>
        <fullName evidence="3">Uncharacterized protein</fullName>
    </submittedName>
</protein>